<sequence length="244" mass="29046">MEREISLIQLANTIQWWLSYTSAVGRSYVLTESAIKFPLAEYLERTELKELTLEYLHPKLSNRNFDLHFIDSKKKNTAIEFKYVRNGYTRTTAEKQRIFNDLMRLSLYLENDNKCYFLICGAQNDFSTDFKNLEIKTVKSQYIQPRKINQTKINKTIETFYTKWFSFDMKKPVKVIELKLDQTEFGKIYSSFLEEYELAYEKATDEKLNLPKTIETKLIYLSQQIKHETDIFQPANIGIWEVTK</sequence>
<comment type="caution">
    <text evidence="1">The sequence shown here is derived from an EMBL/GenBank/DDBJ whole genome shotgun (WGS) entry which is preliminary data.</text>
</comment>
<protein>
    <recommendedName>
        <fullName evidence="3">Restriction endonuclease</fullName>
    </recommendedName>
</protein>
<dbReference type="AlphaFoldDB" id="G2EBX2"/>
<proteinExistence type="predicted"/>
<gene>
    <name evidence="1" type="ORF">BZARG_1001</name>
</gene>
<name>G2EBX2_9FLAO</name>
<evidence type="ECO:0008006" key="3">
    <source>
        <dbReference type="Google" id="ProtNLM"/>
    </source>
</evidence>
<dbReference type="OrthoDB" id="1494229at2"/>
<accession>G2EBX2</accession>
<evidence type="ECO:0000313" key="1">
    <source>
        <dbReference type="EMBL" id="EGV44166.1"/>
    </source>
</evidence>
<dbReference type="eggNOG" id="ENOG5033ZHQ">
    <property type="taxonomic scope" value="Bacteria"/>
</dbReference>
<keyword evidence="2" id="KW-1185">Reference proteome</keyword>
<organism evidence="1 2">
    <name type="scientific">Bizionia argentinensis JUB59</name>
    <dbReference type="NCBI Taxonomy" id="1046627"/>
    <lineage>
        <taxon>Bacteria</taxon>
        <taxon>Pseudomonadati</taxon>
        <taxon>Bacteroidota</taxon>
        <taxon>Flavobacteriia</taxon>
        <taxon>Flavobacteriales</taxon>
        <taxon>Flavobacteriaceae</taxon>
        <taxon>Bizionia</taxon>
    </lineage>
</organism>
<reference evidence="1 2" key="1">
    <citation type="journal article" date="2008" name="Int. J. Syst. Evol. Microbiol.">
        <title>Bizionia argentinensis sp. nov., isolated from surface marine water in Antarctica.</title>
        <authorList>
            <person name="Bercovich A."/>
            <person name="Vazquez S.C."/>
            <person name="Yankilevich P."/>
            <person name="Coria S.H."/>
            <person name="Foti M."/>
            <person name="Hernandez E."/>
            <person name="Vidal A."/>
            <person name="Ruberto L."/>
            <person name="Melo C."/>
            <person name="Marenssi S."/>
            <person name="Criscuolo M."/>
            <person name="Memoli M."/>
            <person name="Arguelles M."/>
            <person name="Mac Cormack W.P."/>
        </authorList>
    </citation>
    <scope>NUCLEOTIDE SEQUENCE [LARGE SCALE GENOMIC DNA]</scope>
    <source>
        <strain evidence="1 2">JUB59</strain>
    </source>
</reference>
<dbReference type="RefSeq" id="WP_008635978.1">
    <property type="nucleotide sequence ID" value="NZ_AFXZ01000012.1"/>
</dbReference>
<dbReference type="EMBL" id="AFXZ01000012">
    <property type="protein sequence ID" value="EGV44166.1"/>
    <property type="molecule type" value="Genomic_DNA"/>
</dbReference>
<evidence type="ECO:0000313" key="2">
    <source>
        <dbReference type="Proteomes" id="UP000003730"/>
    </source>
</evidence>
<dbReference type="Proteomes" id="UP000003730">
    <property type="component" value="Unassembled WGS sequence"/>
</dbReference>
<dbReference type="STRING" id="1046627.BZARG_1001"/>